<dbReference type="GO" id="GO:0008009">
    <property type="term" value="F:chemokine activity"/>
    <property type="evidence" value="ECO:0007669"/>
    <property type="project" value="InterPro"/>
</dbReference>
<evidence type="ECO:0000256" key="2">
    <source>
        <dbReference type="ARBA" id="ARBA00010665"/>
    </source>
</evidence>
<dbReference type="AlphaFoldDB" id="A0A8B7WI76"/>
<keyword evidence="5 10" id="KW-0964">Secreted</keyword>
<gene>
    <name evidence="12 14" type="primary">Cxcl10</name>
</gene>
<dbReference type="InterPro" id="IPR039809">
    <property type="entry name" value="Chemokine_b/g/d"/>
</dbReference>
<dbReference type="FunFam" id="2.40.50.40:FF:000004">
    <property type="entry name" value="C-X-C motif chemokine"/>
    <property type="match status" value="1"/>
</dbReference>
<evidence type="ECO:0000259" key="11">
    <source>
        <dbReference type="SMART" id="SM00199"/>
    </source>
</evidence>
<evidence type="ECO:0000313" key="13">
    <source>
        <dbReference type="Proteomes" id="UP001732720"/>
    </source>
</evidence>
<dbReference type="OrthoDB" id="9948647at2759"/>
<reference evidence="12" key="1">
    <citation type="submission" date="2023-09" db="UniProtKB">
        <authorList>
            <consortium name="Ensembl"/>
        </authorList>
    </citation>
    <scope>IDENTIFICATION</scope>
</reference>
<feature type="domain" description="Chemokine interleukin-8-like" evidence="11">
    <location>
        <begin position="27"/>
        <end position="89"/>
    </location>
</feature>
<organism evidence="14">
    <name type="scientific">Castor canadensis</name>
    <name type="common">American beaver</name>
    <dbReference type="NCBI Taxonomy" id="51338"/>
    <lineage>
        <taxon>Eukaryota</taxon>
        <taxon>Metazoa</taxon>
        <taxon>Chordata</taxon>
        <taxon>Craniata</taxon>
        <taxon>Vertebrata</taxon>
        <taxon>Euteleostomi</taxon>
        <taxon>Mammalia</taxon>
        <taxon>Eutheria</taxon>
        <taxon>Euarchontoglires</taxon>
        <taxon>Glires</taxon>
        <taxon>Rodentia</taxon>
        <taxon>Castorimorpha</taxon>
        <taxon>Castoridae</taxon>
        <taxon>Castor</taxon>
    </lineage>
</organism>
<dbReference type="InterPro" id="IPR001811">
    <property type="entry name" value="Chemokine_IL8-like_dom"/>
</dbReference>
<evidence type="ECO:0000256" key="3">
    <source>
        <dbReference type="ARBA" id="ARBA00022500"/>
    </source>
</evidence>
<keyword evidence="4 10" id="KW-0202">Cytokine</keyword>
<dbReference type="PRINTS" id="PR00437">
    <property type="entry name" value="SMALLCYTKCXC"/>
</dbReference>
<evidence type="ECO:0000256" key="9">
    <source>
        <dbReference type="ARBA" id="ARBA00023198"/>
    </source>
</evidence>
<evidence type="ECO:0000256" key="4">
    <source>
        <dbReference type="ARBA" id="ARBA00022514"/>
    </source>
</evidence>
<dbReference type="Gene3D" id="2.40.50.40">
    <property type="match status" value="1"/>
</dbReference>
<dbReference type="SMART" id="SM00199">
    <property type="entry name" value="SCY"/>
    <property type="match status" value="1"/>
</dbReference>
<dbReference type="PANTHER" id="PTHR12015:SF188">
    <property type="entry name" value="C-X-C MOTIF CHEMOKINE 10"/>
    <property type="match status" value="1"/>
</dbReference>
<evidence type="ECO:0000313" key="12">
    <source>
        <dbReference type="Ensembl" id="ENSCCNP00000002419.1"/>
    </source>
</evidence>
<dbReference type="GeneID" id="109702386"/>
<evidence type="ECO:0000256" key="10">
    <source>
        <dbReference type="RuleBase" id="RU361149"/>
    </source>
</evidence>
<keyword evidence="7" id="KW-0164">Citrullination</keyword>
<comment type="subcellular location">
    <subcellularLocation>
        <location evidence="1 10">Secreted</location>
    </subcellularLocation>
</comment>
<keyword evidence="9" id="KW-0395">Inflammatory response</keyword>
<dbReference type="InterPro" id="IPR033899">
    <property type="entry name" value="CXC_Chemokine_domain"/>
</dbReference>
<dbReference type="SUPFAM" id="SSF54117">
    <property type="entry name" value="Interleukin 8-like chemokines"/>
    <property type="match status" value="1"/>
</dbReference>
<keyword evidence="3 10" id="KW-0145">Chemotaxis</keyword>
<evidence type="ECO:0000313" key="14">
    <source>
        <dbReference type="RefSeq" id="XP_020043327.1"/>
    </source>
</evidence>
<evidence type="ECO:0000256" key="6">
    <source>
        <dbReference type="ARBA" id="ARBA00022729"/>
    </source>
</evidence>
<dbReference type="PANTHER" id="PTHR12015">
    <property type="entry name" value="SMALL INDUCIBLE CYTOKINE A"/>
    <property type="match status" value="1"/>
</dbReference>
<protein>
    <recommendedName>
        <fullName evidence="10">C-X-C motif chemokine</fullName>
    </recommendedName>
</protein>
<proteinExistence type="inferred from homology"/>
<dbReference type="PROSITE" id="PS00471">
    <property type="entry name" value="SMALL_CYTOKINES_CXC"/>
    <property type="match status" value="1"/>
</dbReference>
<keyword evidence="8" id="KW-1015">Disulfide bond</keyword>
<sequence>MNRSAILICCLIFLTLSVTEGMPLSRTIRCTCIEISNQPVNPRSIEKLEIIPASQSCTRVEIIAIMKKNGKKRCLNPESKAIKNVLKAISKERSKRSP</sequence>
<keyword evidence="6 10" id="KW-0732">Signal</keyword>
<reference evidence="14" key="2">
    <citation type="submission" date="2025-04" db="UniProtKB">
        <authorList>
            <consortium name="RefSeq"/>
        </authorList>
    </citation>
    <scope>IDENTIFICATION</scope>
    <source>
        <tissue evidence="14">Leukocyte</tissue>
    </source>
</reference>
<feature type="signal peptide" evidence="10">
    <location>
        <begin position="1"/>
        <end position="21"/>
    </location>
</feature>
<dbReference type="PRINTS" id="PR00436">
    <property type="entry name" value="INTERLEUKIN8"/>
</dbReference>
<dbReference type="CDD" id="cd00273">
    <property type="entry name" value="Chemokine_CXC"/>
    <property type="match status" value="1"/>
</dbReference>
<name>A0A8B7WI76_CASCN</name>
<dbReference type="GO" id="GO:0006955">
    <property type="term" value="P:immune response"/>
    <property type="evidence" value="ECO:0007669"/>
    <property type="project" value="InterPro"/>
</dbReference>
<evidence type="ECO:0000256" key="7">
    <source>
        <dbReference type="ARBA" id="ARBA00022934"/>
    </source>
</evidence>
<accession>A0A8B7WI76</accession>
<dbReference type="GO" id="GO:0006954">
    <property type="term" value="P:inflammatory response"/>
    <property type="evidence" value="ECO:0007669"/>
    <property type="project" value="UniProtKB-KW"/>
</dbReference>
<dbReference type="Ensembl" id="ENSCCNT00000003241.1">
    <property type="protein sequence ID" value="ENSCCNP00000002419.1"/>
    <property type="gene ID" value="ENSCCNG00000002659.1"/>
</dbReference>
<dbReference type="Pfam" id="PF00048">
    <property type="entry name" value="IL8"/>
    <property type="match status" value="1"/>
</dbReference>
<feature type="chain" id="PRO_5044519716" description="C-X-C motif chemokine" evidence="10">
    <location>
        <begin position="22"/>
        <end position="98"/>
    </location>
</feature>
<dbReference type="InterPro" id="IPR036048">
    <property type="entry name" value="Interleukin_8-like_sf"/>
</dbReference>
<dbReference type="InterPro" id="IPR001089">
    <property type="entry name" value="Chemokine_CXC"/>
</dbReference>
<dbReference type="KEGG" id="ccan:109702386"/>
<comment type="similarity">
    <text evidence="2 10">Belongs to the intercrine alpha (chemokine CxC) family.</text>
</comment>
<dbReference type="GO" id="GO:0005615">
    <property type="term" value="C:extracellular space"/>
    <property type="evidence" value="ECO:0007669"/>
    <property type="project" value="UniProtKB-UniRule"/>
</dbReference>
<evidence type="ECO:0000256" key="8">
    <source>
        <dbReference type="ARBA" id="ARBA00023157"/>
    </source>
</evidence>
<evidence type="ECO:0000256" key="1">
    <source>
        <dbReference type="ARBA" id="ARBA00004613"/>
    </source>
</evidence>
<dbReference type="RefSeq" id="XP_020043327.1">
    <property type="nucleotide sequence ID" value="XM_020187738.1"/>
</dbReference>
<evidence type="ECO:0000256" key="5">
    <source>
        <dbReference type="ARBA" id="ARBA00022525"/>
    </source>
</evidence>
<dbReference type="Proteomes" id="UP001732720">
    <property type="component" value="Chromosome 9"/>
</dbReference>
<dbReference type="CTD" id="3627"/>
<dbReference type="InterPro" id="IPR018048">
    <property type="entry name" value="Chemokine_CXC_CS"/>
</dbReference>
<keyword evidence="13" id="KW-1185">Reference proteome</keyword>